<name>A0AAV4U923_9ARAC</name>
<dbReference type="Proteomes" id="UP001054837">
    <property type="component" value="Unassembled WGS sequence"/>
</dbReference>
<gene>
    <name evidence="1" type="ORF">CDAR_618171</name>
</gene>
<comment type="caution">
    <text evidence="1">The sequence shown here is derived from an EMBL/GenBank/DDBJ whole genome shotgun (WGS) entry which is preliminary data.</text>
</comment>
<reference evidence="1 2" key="1">
    <citation type="submission" date="2021-06" db="EMBL/GenBank/DDBJ databases">
        <title>Caerostris darwini draft genome.</title>
        <authorList>
            <person name="Kono N."/>
            <person name="Arakawa K."/>
        </authorList>
    </citation>
    <scope>NUCLEOTIDE SEQUENCE [LARGE SCALE GENOMIC DNA]</scope>
</reference>
<proteinExistence type="predicted"/>
<sequence length="106" mass="12058">MALVFKKIGPTVLANGVERVLLYASLVGCMLVGRISKPAEDQLIKYNSLVLPKENMGKSQRYRKERPVGRISKPAEDQLIKYNSLVLPKENMGKSQRYRKERPVEV</sequence>
<accession>A0AAV4U923</accession>
<dbReference type="EMBL" id="BPLQ01010886">
    <property type="protein sequence ID" value="GIY54200.1"/>
    <property type="molecule type" value="Genomic_DNA"/>
</dbReference>
<evidence type="ECO:0000313" key="2">
    <source>
        <dbReference type="Proteomes" id="UP001054837"/>
    </source>
</evidence>
<dbReference type="AlphaFoldDB" id="A0AAV4U923"/>
<keyword evidence="2" id="KW-1185">Reference proteome</keyword>
<evidence type="ECO:0000313" key="1">
    <source>
        <dbReference type="EMBL" id="GIY54200.1"/>
    </source>
</evidence>
<organism evidence="1 2">
    <name type="scientific">Caerostris darwini</name>
    <dbReference type="NCBI Taxonomy" id="1538125"/>
    <lineage>
        <taxon>Eukaryota</taxon>
        <taxon>Metazoa</taxon>
        <taxon>Ecdysozoa</taxon>
        <taxon>Arthropoda</taxon>
        <taxon>Chelicerata</taxon>
        <taxon>Arachnida</taxon>
        <taxon>Araneae</taxon>
        <taxon>Araneomorphae</taxon>
        <taxon>Entelegynae</taxon>
        <taxon>Araneoidea</taxon>
        <taxon>Araneidae</taxon>
        <taxon>Caerostris</taxon>
    </lineage>
</organism>
<protein>
    <submittedName>
        <fullName evidence="1">Uncharacterized protein</fullName>
    </submittedName>
</protein>